<dbReference type="FunFam" id="3.30.160.20:FF:000046">
    <property type="entry name" value="Peptidyl-tRNA hydrolase ICT1"/>
    <property type="match status" value="1"/>
</dbReference>
<evidence type="ECO:0000313" key="3">
    <source>
        <dbReference type="EMBL" id="QEL13825.1"/>
    </source>
</evidence>
<feature type="region of interest" description="Disordered" evidence="1">
    <location>
        <begin position="100"/>
        <end position="139"/>
    </location>
</feature>
<evidence type="ECO:0000313" key="4">
    <source>
        <dbReference type="Proteomes" id="UP000324974"/>
    </source>
</evidence>
<dbReference type="Gene3D" id="3.30.160.20">
    <property type="match status" value="1"/>
</dbReference>
<protein>
    <submittedName>
        <fullName evidence="3">Aminoacyl-tRNA hydrolase</fullName>
    </submittedName>
</protein>
<organism evidence="3 4">
    <name type="scientific">Limnoglobus roseus</name>
    <dbReference type="NCBI Taxonomy" id="2598579"/>
    <lineage>
        <taxon>Bacteria</taxon>
        <taxon>Pseudomonadati</taxon>
        <taxon>Planctomycetota</taxon>
        <taxon>Planctomycetia</taxon>
        <taxon>Gemmatales</taxon>
        <taxon>Gemmataceae</taxon>
        <taxon>Limnoglobus</taxon>
    </lineage>
</organism>
<feature type="domain" description="Prokaryotic-type class I peptide chain release factors" evidence="2">
    <location>
        <begin position="7"/>
        <end position="133"/>
    </location>
</feature>
<dbReference type="NCBIfam" id="NF006718">
    <property type="entry name" value="PRK09256.1"/>
    <property type="match status" value="1"/>
</dbReference>
<dbReference type="OrthoDB" id="9815709at2"/>
<dbReference type="KEGG" id="lrs:PX52LOC_00683"/>
<dbReference type="InterPro" id="IPR000352">
    <property type="entry name" value="Pep_chain_release_fac_I"/>
</dbReference>
<sequence>MFEITPTIQIPHEEFEWSYARSGGPGGQNVNKVSSKAVLRWPMAASEHLTPVVKDRVRELFPSRVTTEGELVISSQEYRDQERNREACLEKLADLIRQAAKRPTIRRATKPSKGSKMRRLEEKKRQSSRKTNRRVGGDD</sequence>
<accession>A0A5C1A638</accession>
<dbReference type="Proteomes" id="UP000324974">
    <property type="component" value="Chromosome"/>
</dbReference>
<dbReference type="GO" id="GO:0003747">
    <property type="term" value="F:translation release factor activity"/>
    <property type="evidence" value="ECO:0007669"/>
    <property type="project" value="InterPro"/>
</dbReference>
<dbReference type="RefSeq" id="WP_149108764.1">
    <property type="nucleotide sequence ID" value="NZ_CP042425.1"/>
</dbReference>
<feature type="compositionally biased region" description="Basic residues" evidence="1">
    <location>
        <begin position="100"/>
        <end position="117"/>
    </location>
</feature>
<dbReference type="EMBL" id="CP042425">
    <property type="protein sequence ID" value="QEL13825.1"/>
    <property type="molecule type" value="Genomic_DNA"/>
</dbReference>
<name>A0A5C1A638_9BACT</name>
<dbReference type="SUPFAM" id="SSF110916">
    <property type="entry name" value="Peptidyl-tRNA hydrolase domain-like"/>
    <property type="match status" value="1"/>
</dbReference>
<dbReference type="GO" id="GO:0043022">
    <property type="term" value="F:ribosome binding"/>
    <property type="evidence" value="ECO:0007669"/>
    <property type="project" value="TreeGrafter"/>
</dbReference>
<keyword evidence="4" id="KW-1185">Reference proteome</keyword>
<dbReference type="Pfam" id="PF00472">
    <property type="entry name" value="RF-1"/>
    <property type="match status" value="1"/>
</dbReference>
<keyword evidence="3" id="KW-0378">Hydrolase</keyword>
<dbReference type="PANTHER" id="PTHR47814">
    <property type="entry name" value="PEPTIDYL-TRNA HYDROLASE ARFB"/>
    <property type="match status" value="1"/>
</dbReference>
<dbReference type="GO" id="GO:0004045">
    <property type="term" value="F:peptidyl-tRNA hydrolase activity"/>
    <property type="evidence" value="ECO:0007669"/>
    <property type="project" value="TreeGrafter"/>
</dbReference>
<dbReference type="GO" id="GO:0072344">
    <property type="term" value="P:rescue of stalled ribosome"/>
    <property type="evidence" value="ECO:0007669"/>
    <property type="project" value="TreeGrafter"/>
</dbReference>
<evidence type="ECO:0000259" key="2">
    <source>
        <dbReference type="Pfam" id="PF00472"/>
    </source>
</evidence>
<dbReference type="AlphaFoldDB" id="A0A5C1A638"/>
<proteinExistence type="predicted"/>
<reference evidence="4" key="1">
    <citation type="submission" date="2019-08" db="EMBL/GenBank/DDBJ databases">
        <title>Limnoglobus roseus gen. nov., sp. nov., a novel freshwater planctomycete with a giant genome from the family Gemmataceae.</title>
        <authorList>
            <person name="Kulichevskaya I.S."/>
            <person name="Naumoff D.G."/>
            <person name="Miroshnikov K."/>
            <person name="Ivanova A."/>
            <person name="Philippov D.A."/>
            <person name="Hakobyan A."/>
            <person name="Rijpstra I.C."/>
            <person name="Sinninghe Damste J.S."/>
            <person name="Liesack W."/>
            <person name="Dedysh S.N."/>
        </authorList>
    </citation>
    <scope>NUCLEOTIDE SEQUENCE [LARGE SCALE GENOMIC DNA]</scope>
    <source>
        <strain evidence="4">PX52</strain>
    </source>
</reference>
<dbReference type="PANTHER" id="PTHR47814:SF1">
    <property type="entry name" value="PEPTIDYL-TRNA HYDROLASE ARFB"/>
    <property type="match status" value="1"/>
</dbReference>
<evidence type="ECO:0000256" key="1">
    <source>
        <dbReference type="SAM" id="MobiDB-lite"/>
    </source>
</evidence>
<gene>
    <name evidence="3" type="ORF">PX52LOC_00683</name>
</gene>